<dbReference type="KEGG" id="minf:MESINF_1001"/>
<protein>
    <submittedName>
        <fullName evidence="1">Uncharacterized protein</fullName>
    </submittedName>
</protein>
<proteinExistence type="predicted"/>
<accession>A0A7Z7PNY8</accession>
<dbReference type="Proteomes" id="UP000250796">
    <property type="component" value="Chromosome MESINF"/>
</dbReference>
<gene>
    <name evidence="1" type="ORF">MESINF_1001</name>
</gene>
<evidence type="ECO:0000313" key="2">
    <source>
        <dbReference type="Proteomes" id="UP000250796"/>
    </source>
</evidence>
<dbReference type="AlphaFoldDB" id="A0A7Z7PNY8"/>
<evidence type="ECO:0000313" key="1">
    <source>
        <dbReference type="EMBL" id="SSC12450.1"/>
    </source>
</evidence>
<keyword evidence="2" id="KW-1185">Reference proteome</keyword>
<sequence length="57" mass="6235">MSGGFYVAWVEWAGALFDELAGFADRGSFYGLVDVFLSLPGQRLAGLDSSDRFSILR</sequence>
<reference evidence="1 2" key="1">
    <citation type="submission" date="2017-01" db="EMBL/GenBank/DDBJ databases">
        <authorList>
            <person name="Erauso G."/>
        </authorList>
    </citation>
    <scope>NUCLEOTIDE SEQUENCE [LARGE SCALE GENOMIC DNA]</scope>
    <source>
        <strain evidence="1">MESINF1</strain>
    </source>
</reference>
<organism evidence="1 2">
    <name type="scientific">Mesotoga infera</name>
    <dbReference type="NCBI Taxonomy" id="1236046"/>
    <lineage>
        <taxon>Bacteria</taxon>
        <taxon>Thermotogati</taxon>
        <taxon>Thermotogota</taxon>
        <taxon>Thermotogae</taxon>
        <taxon>Kosmotogales</taxon>
        <taxon>Kosmotogaceae</taxon>
        <taxon>Mesotoga</taxon>
    </lineage>
</organism>
<name>A0A7Z7PNY8_9BACT</name>
<dbReference type="EMBL" id="LS974202">
    <property type="protein sequence ID" value="SSC12450.1"/>
    <property type="molecule type" value="Genomic_DNA"/>
</dbReference>